<comment type="caution">
    <text evidence="7">The sequence shown here is derived from an EMBL/GenBank/DDBJ whole genome shotgun (WGS) entry which is preliminary data.</text>
</comment>
<dbReference type="GO" id="GO:0046081">
    <property type="term" value="P:dUTP catabolic process"/>
    <property type="evidence" value="ECO:0007669"/>
    <property type="project" value="InterPro"/>
</dbReference>
<sequence>MTMRKFEVVKNEFRKHPNAKIQLPKRGTKYAAAYDFYLPVDVTLHSGEKKIIASDVKASMESNEVLMIYIRSSVGIKKNIVLSNGTGIIDADYYNNEDNDGNIGLALYNASDKPVELKAGERICQGIFLRYAITDDDSADTERTGGIGSTGTK</sequence>
<reference evidence="7 8" key="1">
    <citation type="submission" date="2016-03" db="EMBL/GenBank/DDBJ databases">
        <title>Comparative genomics of human isolates of Fusobacterium necrophorum.</title>
        <authorList>
            <person name="Jensen A."/>
            <person name="Bank S."/>
            <person name="Andersen P.S."/>
            <person name="Kristensen L.H."/>
            <person name="Prag J."/>
        </authorList>
    </citation>
    <scope>NUCLEOTIDE SEQUENCE [LARGE SCALE GENOMIC DNA]</scope>
    <source>
        <strain evidence="7 8">LS_1264</strain>
    </source>
</reference>
<evidence type="ECO:0000256" key="2">
    <source>
        <dbReference type="ARBA" id="ARBA00012379"/>
    </source>
</evidence>
<name>A0A162J7A6_9FUSO</name>
<keyword evidence="3 7" id="KW-0378">Hydrolase</keyword>
<comment type="similarity">
    <text evidence="1">Belongs to the dUTPase family.</text>
</comment>
<dbReference type="PANTHER" id="PTHR11241">
    <property type="entry name" value="DEOXYURIDINE 5'-TRIPHOSPHATE NUCLEOTIDOHYDROLASE"/>
    <property type="match status" value="1"/>
</dbReference>
<feature type="domain" description="dUTPase-like" evidence="6">
    <location>
        <begin position="20"/>
        <end position="150"/>
    </location>
</feature>
<evidence type="ECO:0000313" key="8">
    <source>
        <dbReference type="Proteomes" id="UP000075816"/>
    </source>
</evidence>
<dbReference type="GO" id="GO:0004170">
    <property type="term" value="F:dUTP diphosphatase activity"/>
    <property type="evidence" value="ECO:0007669"/>
    <property type="project" value="UniProtKB-EC"/>
</dbReference>
<evidence type="ECO:0000313" key="7">
    <source>
        <dbReference type="EMBL" id="KYL05266.1"/>
    </source>
</evidence>
<evidence type="ECO:0000256" key="3">
    <source>
        <dbReference type="ARBA" id="ARBA00022801"/>
    </source>
</evidence>
<dbReference type="Gene3D" id="2.70.40.10">
    <property type="match status" value="1"/>
</dbReference>
<dbReference type="InterPro" id="IPR008181">
    <property type="entry name" value="dUTPase"/>
</dbReference>
<dbReference type="GO" id="GO:0000287">
    <property type="term" value="F:magnesium ion binding"/>
    <property type="evidence" value="ECO:0007669"/>
    <property type="project" value="InterPro"/>
</dbReference>
<dbReference type="CDD" id="cd07557">
    <property type="entry name" value="trimeric_dUTPase"/>
    <property type="match status" value="1"/>
</dbReference>
<gene>
    <name evidence="7" type="ORF">A2J07_00595</name>
</gene>
<dbReference type="InterPro" id="IPR033704">
    <property type="entry name" value="dUTPase_trimeric"/>
</dbReference>
<dbReference type="AlphaFoldDB" id="A0A162J7A6"/>
<dbReference type="PANTHER" id="PTHR11241:SF0">
    <property type="entry name" value="DEOXYURIDINE 5'-TRIPHOSPHATE NUCLEOTIDOHYDROLASE"/>
    <property type="match status" value="1"/>
</dbReference>
<dbReference type="GO" id="GO:0006226">
    <property type="term" value="P:dUMP biosynthetic process"/>
    <property type="evidence" value="ECO:0007669"/>
    <property type="project" value="InterPro"/>
</dbReference>
<evidence type="ECO:0000256" key="5">
    <source>
        <dbReference type="ARBA" id="ARBA00047686"/>
    </source>
</evidence>
<dbReference type="EMBL" id="LVEA01000001">
    <property type="protein sequence ID" value="KYL05266.1"/>
    <property type="molecule type" value="Genomic_DNA"/>
</dbReference>
<dbReference type="Pfam" id="PF00692">
    <property type="entry name" value="dUTPase"/>
    <property type="match status" value="1"/>
</dbReference>
<dbReference type="EC" id="3.6.1.23" evidence="2"/>
<dbReference type="Proteomes" id="UP000075816">
    <property type="component" value="Unassembled WGS sequence"/>
</dbReference>
<protein>
    <recommendedName>
        <fullName evidence="2">dUTP diphosphatase</fullName>
        <ecNumber evidence="2">3.6.1.23</ecNumber>
    </recommendedName>
</protein>
<evidence type="ECO:0000256" key="1">
    <source>
        <dbReference type="ARBA" id="ARBA00006581"/>
    </source>
</evidence>
<organism evidence="7 8">
    <name type="scientific">Fusobacterium necrophorum subsp. funduliforme</name>
    <dbReference type="NCBI Taxonomy" id="143387"/>
    <lineage>
        <taxon>Bacteria</taxon>
        <taxon>Fusobacteriati</taxon>
        <taxon>Fusobacteriota</taxon>
        <taxon>Fusobacteriia</taxon>
        <taxon>Fusobacteriales</taxon>
        <taxon>Fusobacteriaceae</taxon>
        <taxon>Fusobacterium</taxon>
    </lineage>
</organism>
<dbReference type="InterPro" id="IPR029054">
    <property type="entry name" value="dUTPase-like"/>
</dbReference>
<comment type="catalytic activity">
    <reaction evidence="5">
        <text>dUTP + H2O = dUMP + diphosphate + H(+)</text>
        <dbReference type="Rhea" id="RHEA:10248"/>
        <dbReference type="ChEBI" id="CHEBI:15377"/>
        <dbReference type="ChEBI" id="CHEBI:15378"/>
        <dbReference type="ChEBI" id="CHEBI:33019"/>
        <dbReference type="ChEBI" id="CHEBI:61555"/>
        <dbReference type="ChEBI" id="CHEBI:246422"/>
        <dbReference type="EC" id="3.6.1.23"/>
    </reaction>
</comment>
<accession>A0A162J7A6</accession>
<dbReference type="InterPro" id="IPR036157">
    <property type="entry name" value="dUTPase-like_sf"/>
</dbReference>
<dbReference type="SUPFAM" id="SSF51283">
    <property type="entry name" value="dUTPase-like"/>
    <property type="match status" value="1"/>
</dbReference>
<keyword evidence="4" id="KW-0546">Nucleotide metabolism</keyword>
<evidence type="ECO:0000256" key="4">
    <source>
        <dbReference type="ARBA" id="ARBA00023080"/>
    </source>
</evidence>
<proteinExistence type="inferred from homology"/>
<evidence type="ECO:0000259" key="6">
    <source>
        <dbReference type="Pfam" id="PF00692"/>
    </source>
</evidence>